<proteinExistence type="predicted"/>
<evidence type="ECO:0000259" key="1">
    <source>
        <dbReference type="PROSITE" id="PS51269"/>
    </source>
</evidence>
<dbReference type="Proteomes" id="UP000678499">
    <property type="component" value="Unassembled WGS sequence"/>
</dbReference>
<name>A0A7R9BF83_9CRUS</name>
<dbReference type="Pfam" id="PF07258">
    <property type="entry name" value="COMM_domain"/>
    <property type="match status" value="1"/>
</dbReference>
<gene>
    <name evidence="2" type="ORF">NMOB1V02_LOCUS2007</name>
</gene>
<protein>
    <recommendedName>
        <fullName evidence="1">COMM domain-containing protein</fullName>
    </recommendedName>
</protein>
<evidence type="ECO:0000313" key="2">
    <source>
        <dbReference type="EMBL" id="CAD7274155.1"/>
    </source>
</evidence>
<dbReference type="EMBL" id="OA882250">
    <property type="protein sequence ID" value="CAD7274155.1"/>
    <property type="molecule type" value="Genomic_DNA"/>
</dbReference>
<dbReference type="InterPro" id="IPR017920">
    <property type="entry name" value="COMM"/>
</dbReference>
<reference evidence="2" key="1">
    <citation type="submission" date="2020-11" db="EMBL/GenBank/DDBJ databases">
        <authorList>
            <person name="Tran Van P."/>
        </authorList>
    </citation>
    <scope>NUCLEOTIDE SEQUENCE</scope>
</reference>
<sequence length="69" mass="7709">MDLLDVDWKINVTGATTYQKQASGSSVQLLITLKNSVDGSVKEEFLEMSVEKLYSLLQKVEETNVAMKL</sequence>
<dbReference type="EMBL" id="CAJPEX010000213">
    <property type="protein sequence ID" value="CAG0914307.1"/>
    <property type="molecule type" value="Genomic_DNA"/>
</dbReference>
<evidence type="ECO:0000313" key="3">
    <source>
        <dbReference type="Proteomes" id="UP000678499"/>
    </source>
</evidence>
<dbReference type="PROSITE" id="PS51269">
    <property type="entry name" value="COMM"/>
    <property type="match status" value="1"/>
</dbReference>
<accession>A0A7R9BF83</accession>
<feature type="domain" description="COMM" evidence="1">
    <location>
        <begin position="2"/>
        <end position="69"/>
    </location>
</feature>
<organism evidence="2">
    <name type="scientific">Notodromas monacha</name>
    <dbReference type="NCBI Taxonomy" id="399045"/>
    <lineage>
        <taxon>Eukaryota</taxon>
        <taxon>Metazoa</taxon>
        <taxon>Ecdysozoa</taxon>
        <taxon>Arthropoda</taxon>
        <taxon>Crustacea</taxon>
        <taxon>Oligostraca</taxon>
        <taxon>Ostracoda</taxon>
        <taxon>Podocopa</taxon>
        <taxon>Podocopida</taxon>
        <taxon>Cypridocopina</taxon>
        <taxon>Cypridoidea</taxon>
        <taxon>Cyprididae</taxon>
        <taxon>Notodromas</taxon>
    </lineage>
</organism>
<keyword evidence="3" id="KW-1185">Reference proteome</keyword>
<dbReference type="AlphaFoldDB" id="A0A7R9BF83"/>